<dbReference type="Gene3D" id="3.40.50.410">
    <property type="entry name" value="von Willebrand factor, type A domain"/>
    <property type="match status" value="1"/>
</dbReference>
<dbReference type="InterPro" id="IPR002035">
    <property type="entry name" value="VWF_A"/>
</dbReference>
<evidence type="ECO:0000256" key="1">
    <source>
        <dbReference type="SAM" id="Phobius"/>
    </source>
</evidence>
<dbReference type="NCBIfam" id="TIGR03788">
    <property type="entry name" value="marine_srt_targ"/>
    <property type="match status" value="1"/>
</dbReference>
<keyword evidence="1" id="KW-1133">Transmembrane helix</keyword>
<evidence type="ECO:0000259" key="3">
    <source>
        <dbReference type="PROSITE" id="PS50234"/>
    </source>
</evidence>
<dbReference type="PANTHER" id="PTHR45737">
    <property type="entry name" value="VON WILLEBRAND FACTOR A DOMAIN-CONTAINING PROTEIN 5A"/>
    <property type="match status" value="1"/>
</dbReference>
<feature type="signal peptide" evidence="2">
    <location>
        <begin position="1"/>
        <end position="23"/>
    </location>
</feature>
<proteinExistence type="predicted"/>
<evidence type="ECO:0000313" key="6">
    <source>
        <dbReference type="Proteomes" id="UP001596495"/>
    </source>
</evidence>
<dbReference type="PROSITE" id="PS50234">
    <property type="entry name" value="VWFA"/>
    <property type="match status" value="1"/>
</dbReference>
<dbReference type="SUPFAM" id="SSF53300">
    <property type="entry name" value="vWA-like"/>
    <property type="match status" value="1"/>
</dbReference>
<keyword evidence="1" id="KW-0812">Transmembrane</keyword>
<dbReference type="Pfam" id="PF08487">
    <property type="entry name" value="VIT"/>
    <property type="match status" value="1"/>
</dbReference>
<comment type="caution">
    <text evidence="5">The sequence shown here is derived from an EMBL/GenBank/DDBJ whole genome shotgun (WGS) entry which is preliminary data.</text>
</comment>
<feature type="transmembrane region" description="Helical" evidence="1">
    <location>
        <begin position="643"/>
        <end position="661"/>
    </location>
</feature>
<dbReference type="RefSeq" id="WP_382254454.1">
    <property type="nucleotide sequence ID" value="NZ_JBHTBX010000002.1"/>
</dbReference>
<protein>
    <submittedName>
        <fullName evidence="5">Marine proteobacterial sortase target protein</fullName>
    </submittedName>
</protein>
<evidence type="ECO:0000256" key="2">
    <source>
        <dbReference type="SAM" id="SignalP"/>
    </source>
</evidence>
<keyword evidence="2" id="KW-0732">Signal</keyword>
<keyword evidence="1" id="KW-0472">Membrane</keyword>
<organism evidence="5 6">
    <name type="scientific">Hydrogenophaga bisanensis</name>
    <dbReference type="NCBI Taxonomy" id="439611"/>
    <lineage>
        <taxon>Bacteria</taxon>
        <taxon>Pseudomonadati</taxon>
        <taxon>Pseudomonadota</taxon>
        <taxon>Betaproteobacteria</taxon>
        <taxon>Burkholderiales</taxon>
        <taxon>Comamonadaceae</taxon>
        <taxon>Hydrogenophaga</taxon>
    </lineage>
</organism>
<dbReference type="SMART" id="SM00327">
    <property type="entry name" value="VWA"/>
    <property type="match status" value="1"/>
</dbReference>
<dbReference type="EMBL" id="JBHTBX010000002">
    <property type="protein sequence ID" value="MFC7433882.1"/>
    <property type="molecule type" value="Genomic_DNA"/>
</dbReference>
<dbReference type="InterPro" id="IPR013694">
    <property type="entry name" value="VIT"/>
</dbReference>
<dbReference type="Pfam" id="PF13768">
    <property type="entry name" value="VWA_3"/>
    <property type="match status" value="1"/>
</dbReference>
<dbReference type="InterPro" id="IPR022440">
    <property type="entry name" value="CHP03788"/>
</dbReference>
<sequence>MLRLLGCLILLVGLLGRPGAAQAQPAHINNWLNDAQSGALLLRASEREDWQPALLLETRFDVQVSGPVARVRLEQRFRNTLDRFAEGMYAFPLAERAGVHGMQMVIGERRIIGRIEEKAQARRIYEQARAQGQATALVEQRRPNIFNTSVANIEPGKDIVVHLEYTELLVPDGTRLSLRLPLTMTPRYRPPVQEPREGQATATAVETDSLEGPVLPAGMQPARSHRTRVNLDLDAGQPVASLSSPSHEIRMRSDGNRHRVTLETEAVPMDRDFVLDWQLPAGPSSRVNVFAERVDGDLHALLMLMPGDLPAHTERMPREVIMVIDTSGSMGGERIRQARESLIYALGRLQPEDRFNVLEFNHQHSMLFRDLQPASASHIAQAQAWVRRLQADGGTEMLPVLRDALAFPSDPAFLRQVIFITDGSVSNEAEILSLIERRRHRARVFTVGIGAAPNSYLLRKAAELGRGTYNFIAHAHEVETQMASLFEKLESPVLTDLRLELPAGIEAEYWPRELPDLYAGQPLLLAMKLNRMPAHLTLHGRQPQPWQQQVVLPAEQHHAGAAVLWARQKIEVLMDQLTQGQDAGQVRQQVLEVALKHRLMSAYTSFVAVDERPVRDADQPLDSEAVGNLNPVDHQYPKTSLGLLQKWLLAVLLALMGVLLMRRKMA</sequence>
<accession>A0ABW2R733</accession>
<dbReference type="SMART" id="SM00609">
    <property type="entry name" value="VIT"/>
    <property type="match status" value="1"/>
</dbReference>
<dbReference type="PANTHER" id="PTHR45737:SF6">
    <property type="entry name" value="VON WILLEBRAND FACTOR A DOMAIN-CONTAINING PROTEIN 5A"/>
    <property type="match status" value="1"/>
</dbReference>
<feature type="chain" id="PRO_5046793218" evidence="2">
    <location>
        <begin position="24"/>
        <end position="666"/>
    </location>
</feature>
<feature type="domain" description="VIT" evidence="4">
    <location>
        <begin position="39"/>
        <end position="167"/>
    </location>
</feature>
<evidence type="ECO:0000313" key="5">
    <source>
        <dbReference type="EMBL" id="MFC7433882.1"/>
    </source>
</evidence>
<keyword evidence="6" id="KW-1185">Reference proteome</keyword>
<reference evidence="6" key="1">
    <citation type="journal article" date="2019" name="Int. J. Syst. Evol. Microbiol.">
        <title>The Global Catalogue of Microorganisms (GCM) 10K type strain sequencing project: providing services to taxonomists for standard genome sequencing and annotation.</title>
        <authorList>
            <consortium name="The Broad Institute Genomics Platform"/>
            <consortium name="The Broad Institute Genome Sequencing Center for Infectious Disease"/>
            <person name="Wu L."/>
            <person name="Ma J."/>
        </authorList>
    </citation>
    <scope>NUCLEOTIDE SEQUENCE [LARGE SCALE GENOMIC DNA]</scope>
    <source>
        <strain evidence="6">CCUG 54518</strain>
    </source>
</reference>
<feature type="domain" description="VWFA" evidence="3">
    <location>
        <begin position="319"/>
        <end position="489"/>
    </location>
</feature>
<dbReference type="CDD" id="cd01461">
    <property type="entry name" value="vWA_interalpha_trypsin_inhibitor"/>
    <property type="match status" value="1"/>
</dbReference>
<dbReference type="Proteomes" id="UP001596495">
    <property type="component" value="Unassembled WGS sequence"/>
</dbReference>
<gene>
    <name evidence="5" type="ORF">ACFQNJ_05095</name>
</gene>
<name>A0ABW2R733_9BURK</name>
<dbReference type="InterPro" id="IPR036465">
    <property type="entry name" value="vWFA_dom_sf"/>
</dbReference>
<evidence type="ECO:0000259" key="4">
    <source>
        <dbReference type="PROSITE" id="PS51468"/>
    </source>
</evidence>
<dbReference type="PROSITE" id="PS51468">
    <property type="entry name" value="VIT"/>
    <property type="match status" value="1"/>
</dbReference>